<dbReference type="Proteomes" id="UP000183047">
    <property type="component" value="Unassembled WGS sequence"/>
</dbReference>
<gene>
    <name evidence="1" type="ORF">SAMN02910451_02317</name>
</gene>
<name>A0A1G5FAD5_9FIRM</name>
<reference evidence="2" key="1">
    <citation type="submission" date="2016-10" db="EMBL/GenBank/DDBJ databases">
        <authorList>
            <person name="Varghese N."/>
            <person name="Submissions S."/>
        </authorList>
    </citation>
    <scope>NUCLEOTIDE SEQUENCE [LARGE SCALE GENOMIC DNA]</scope>
    <source>
        <strain evidence="2">XBD2006</strain>
    </source>
</reference>
<dbReference type="OrthoDB" id="1998589at2"/>
<accession>A0A1G5FAD5</accession>
<dbReference type="AlphaFoldDB" id="A0A1G5FAD5"/>
<dbReference type="EMBL" id="FMUR01000014">
    <property type="protein sequence ID" value="SCY36114.1"/>
    <property type="molecule type" value="Genomic_DNA"/>
</dbReference>
<dbReference type="PROSITE" id="PS51257">
    <property type="entry name" value="PROKAR_LIPOPROTEIN"/>
    <property type="match status" value="1"/>
</dbReference>
<dbReference type="RefSeq" id="WP_074462794.1">
    <property type="nucleotide sequence ID" value="NZ_FMUR01000014.1"/>
</dbReference>
<evidence type="ECO:0008006" key="3">
    <source>
        <dbReference type="Google" id="ProtNLM"/>
    </source>
</evidence>
<proteinExistence type="predicted"/>
<keyword evidence="2" id="KW-1185">Reference proteome</keyword>
<protein>
    <recommendedName>
        <fullName evidence="3">Lipoprotein</fullName>
    </recommendedName>
</protein>
<evidence type="ECO:0000313" key="2">
    <source>
        <dbReference type="Proteomes" id="UP000183047"/>
    </source>
</evidence>
<organism evidence="1 2">
    <name type="scientific">Butyrivibrio hungatei</name>
    <dbReference type="NCBI Taxonomy" id="185008"/>
    <lineage>
        <taxon>Bacteria</taxon>
        <taxon>Bacillati</taxon>
        <taxon>Bacillota</taxon>
        <taxon>Clostridia</taxon>
        <taxon>Lachnospirales</taxon>
        <taxon>Lachnospiraceae</taxon>
        <taxon>Butyrivibrio</taxon>
    </lineage>
</organism>
<evidence type="ECO:0000313" key="1">
    <source>
        <dbReference type="EMBL" id="SCY36114.1"/>
    </source>
</evidence>
<sequence length="357" mass="41346">MKKSFIVALMMTTFLTGCQTEASAINGSKASDRIAEDAVDIIGSDGSSDLSSEIGMAAEEDASDDADEQKYGSYEQFIDDIRYCVEKGDLKGLDVSSNAYNSYMSEVEDLRYGYVIEDLDGDGVKELIIGANKCIKDTDISGKDRYHTLIFDIFTLQESVMVHVLKTEDDEIYYFGTDGTIIKEDSRAAMMPSKSILEVVTFYRYNEDNLEIVEGIRDEYIVNSDRIRYFYSDENPYWDTSNQISYEKWKEIVDNHGNQYVKFTDFSEPRRTGRKAKVYVHEVEEDYRDSRMQYKWRDYIVFYSDNSGIYNVGNGENQWFVWNEERIQYDNDPSRAVKYFVEGDVLKLGDEEYILEQ</sequence>